<evidence type="ECO:0000256" key="5">
    <source>
        <dbReference type="ARBA" id="ARBA00023136"/>
    </source>
</evidence>
<dbReference type="GO" id="GO:0004930">
    <property type="term" value="F:G protein-coupled receptor activity"/>
    <property type="evidence" value="ECO:0007669"/>
    <property type="project" value="UniProtKB-KW"/>
</dbReference>
<feature type="non-terminal residue" evidence="10">
    <location>
        <position position="1"/>
    </location>
</feature>
<evidence type="ECO:0000256" key="6">
    <source>
        <dbReference type="ARBA" id="ARBA00023170"/>
    </source>
</evidence>
<dbReference type="OrthoDB" id="9990906at2759"/>
<evidence type="ECO:0000256" key="4">
    <source>
        <dbReference type="ARBA" id="ARBA00023040"/>
    </source>
</evidence>
<keyword evidence="7" id="KW-0807">Transducer</keyword>
<reference evidence="10" key="1">
    <citation type="submission" date="2021-02" db="EMBL/GenBank/DDBJ databases">
        <authorList>
            <person name="Nowell W R."/>
        </authorList>
    </citation>
    <scope>NUCLEOTIDE SEQUENCE</scope>
    <source>
        <strain evidence="10">Ploen Becks lab</strain>
    </source>
</reference>
<comment type="caution">
    <text evidence="10">The sequence shown here is derived from an EMBL/GenBank/DDBJ whole genome shotgun (WGS) entry which is preliminary data.</text>
</comment>
<protein>
    <recommendedName>
        <fullName evidence="9">G-protein coupled receptors family 1 profile domain-containing protein</fullName>
    </recommendedName>
</protein>
<evidence type="ECO:0000256" key="2">
    <source>
        <dbReference type="ARBA" id="ARBA00022692"/>
    </source>
</evidence>
<comment type="subcellular location">
    <subcellularLocation>
        <location evidence="1">Membrane</location>
        <topology evidence="1">Multi-pass membrane protein</topology>
    </subcellularLocation>
</comment>
<keyword evidence="6" id="KW-0675">Receptor</keyword>
<keyword evidence="4" id="KW-0297">G-protein coupled receptor</keyword>
<dbReference type="PANTHER" id="PTHR24243">
    <property type="entry name" value="G-PROTEIN COUPLED RECEPTOR"/>
    <property type="match status" value="1"/>
</dbReference>
<sequence length="412" mass="48102">IVILKMIQVDHYKNTTEYGFIDLLNKIEPYYILTIIIVGLFGNSLSFFLFMFTKLKLEQANYILAALAFADNGFLISLLMVNLKNFLDLNIFDNSQIGCKISVYITYLFSFLSSWYVVTFSIERLIAVYLPIKRINICNKYTNKLSIFILTLASMSIYSFSLFTSGLEFSSDNTTKSCVTLTKWFNIVQLMAFIDTFLTMIIPFLIIFISNISIVWKLMDFKSPFNFFTSSASTDRSESAVITPKNMKKKNNRVPSREKNDSINDENFYRQIQQMDDSLTRKLFKKISIVNHLPKTVEIRRLQKYSRTTRMLLIVSTTFLILHIPIAICKAWYFIKSYIRQTKNDSSIHLETSSSEEILERLSCYIYYLNFSSNFFLYTLNGPKFRKAIRNLLKIKQNSHHNKILKTKSTII</sequence>
<evidence type="ECO:0000256" key="1">
    <source>
        <dbReference type="ARBA" id="ARBA00004141"/>
    </source>
</evidence>
<keyword evidence="2 8" id="KW-0812">Transmembrane</keyword>
<gene>
    <name evidence="10" type="ORF">OXX778_LOCUS17849</name>
</gene>
<dbReference type="Gene3D" id="1.20.1070.10">
    <property type="entry name" value="Rhodopsin 7-helix transmembrane proteins"/>
    <property type="match status" value="1"/>
</dbReference>
<dbReference type="AlphaFoldDB" id="A0A814J0U8"/>
<feature type="transmembrane region" description="Helical" evidence="8">
    <location>
        <begin position="101"/>
        <end position="126"/>
    </location>
</feature>
<feature type="transmembrane region" description="Helical" evidence="8">
    <location>
        <begin position="187"/>
        <end position="209"/>
    </location>
</feature>
<feature type="transmembrane region" description="Helical" evidence="8">
    <location>
        <begin position="62"/>
        <end position="81"/>
    </location>
</feature>
<evidence type="ECO:0000256" key="8">
    <source>
        <dbReference type="SAM" id="Phobius"/>
    </source>
</evidence>
<evidence type="ECO:0000313" key="10">
    <source>
        <dbReference type="EMBL" id="CAF1030706.1"/>
    </source>
</evidence>
<keyword evidence="11" id="KW-1185">Reference proteome</keyword>
<dbReference type="GO" id="GO:0005886">
    <property type="term" value="C:plasma membrane"/>
    <property type="evidence" value="ECO:0007669"/>
    <property type="project" value="TreeGrafter"/>
</dbReference>
<keyword evidence="3 8" id="KW-1133">Transmembrane helix</keyword>
<dbReference type="InterPro" id="IPR017452">
    <property type="entry name" value="GPCR_Rhodpsn_7TM"/>
</dbReference>
<accession>A0A814J0U8</accession>
<dbReference type="PRINTS" id="PR00237">
    <property type="entry name" value="GPCRRHODOPSN"/>
</dbReference>
<evidence type="ECO:0000256" key="3">
    <source>
        <dbReference type="ARBA" id="ARBA00022989"/>
    </source>
</evidence>
<organism evidence="10 11">
    <name type="scientific">Brachionus calyciflorus</name>
    <dbReference type="NCBI Taxonomy" id="104777"/>
    <lineage>
        <taxon>Eukaryota</taxon>
        <taxon>Metazoa</taxon>
        <taxon>Spiralia</taxon>
        <taxon>Gnathifera</taxon>
        <taxon>Rotifera</taxon>
        <taxon>Eurotatoria</taxon>
        <taxon>Monogononta</taxon>
        <taxon>Pseudotrocha</taxon>
        <taxon>Ploima</taxon>
        <taxon>Brachionidae</taxon>
        <taxon>Brachionus</taxon>
    </lineage>
</organism>
<name>A0A814J0U8_9BILA</name>
<feature type="transmembrane region" description="Helical" evidence="8">
    <location>
        <begin position="30"/>
        <end position="50"/>
    </location>
</feature>
<feature type="transmembrane region" description="Helical" evidence="8">
    <location>
        <begin position="311"/>
        <end position="335"/>
    </location>
</feature>
<feature type="transmembrane region" description="Helical" evidence="8">
    <location>
        <begin position="147"/>
        <end position="167"/>
    </location>
</feature>
<proteinExistence type="predicted"/>
<feature type="domain" description="G-protein coupled receptors family 1 profile" evidence="9">
    <location>
        <begin position="42"/>
        <end position="378"/>
    </location>
</feature>
<evidence type="ECO:0000313" key="11">
    <source>
        <dbReference type="Proteomes" id="UP000663879"/>
    </source>
</evidence>
<dbReference type="Proteomes" id="UP000663879">
    <property type="component" value="Unassembled WGS sequence"/>
</dbReference>
<dbReference type="PANTHER" id="PTHR24243:SF230">
    <property type="entry name" value="G-PROTEIN COUPLED RECEPTORS FAMILY 1 PROFILE DOMAIN-CONTAINING PROTEIN"/>
    <property type="match status" value="1"/>
</dbReference>
<dbReference type="SUPFAM" id="SSF81321">
    <property type="entry name" value="Family A G protein-coupled receptor-like"/>
    <property type="match status" value="1"/>
</dbReference>
<keyword evidence="5 8" id="KW-0472">Membrane</keyword>
<evidence type="ECO:0000259" key="9">
    <source>
        <dbReference type="PROSITE" id="PS50262"/>
    </source>
</evidence>
<dbReference type="InterPro" id="IPR000276">
    <property type="entry name" value="GPCR_Rhodpsn"/>
</dbReference>
<dbReference type="EMBL" id="CAJNOC010004698">
    <property type="protein sequence ID" value="CAF1030706.1"/>
    <property type="molecule type" value="Genomic_DNA"/>
</dbReference>
<dbReference type="PROSITE" id="PS50262">
    <property type="entry name" value="G_PROTEIN_RECEP_F1_2"/>
    <property type="match status" value="1"/>
</dbReference>
<evidence type="ECO:0000256" key="7">
    <source>
        <dbReference type="ARBA" id="ARBA00023224"/>
    </source>
</evidence>
<dbReference type="Pfam" id="PF00001">
    <property type="entry name" value="7tm_1"/>
    <property type="match status" value="1"/>
</dbReference>